<dbReference type="GO" id="GO:0000156">
    <property type="term" value="F:phosphorelay response regulator activity"/>
    <property type="evidence" value="ECO:0007669"/>
    <property type="project" value="TreeGrafter"/>
</dbReference>
<evidence type="ECO:0000256" key="1">
    <source>
        <dbReference type="ARBA" id="ARBA00018672"/>
    </source>
</evidence>
<keyword evidence="3 7" id="KW-0238">DNA-binding</keyword>
<evidence type="ECO:0000313" key="11">
    <source>
        <dbReference type="Proteomes" id="UP000030014"/>
    </source>
</evidence>
<dbReference type="GO" id="GO:0032993">
    <property type="term" value="C:protein-DNA complex"/>
    <property type="evidence" value="ECO:0007669"/>
    <property type="project" value="TreeGrafter"/>
</dbReference>
<dbReference type="Proteomes" id="UP000030014">
    <property type="component" value="Unassembled WGS sequence"/>
</dbReference>
<dbReference type="AlphaFoldDB" id="A0A0A0IEA3"/>
<dbReference type="InterPro" id="IPR001789">
    <property type="entry name" value="Sig_transdc_resp-reg_receiver"/>
</dbReference>
<dbReference type="SMART" id="SM00862">
    <property type="entry name" value="Trans_reg_C"/>
    <property type="match status" value="1"/>
</dbReference>
<proteinExistence type="predicted"/>
<dbReference type="Pfam" id="PF00486">
    <property type="entry name" value="Trans_reg_C"/>
    <property type="match status" value="1"/>
</dbReference>
<dbReference type="EMBL" id="JDRY01000029">
    <property type="protein sequence ID" value="KGM99764.1"/>
    <property type="molecule type" value="Genomic_DNA"/>
</dbReference>
<evidence type="ECO:0000256" key="2">
    <source>
        <dbReference type="ARBA" id="ARBA00023015"/>
    </source>
</evidence>
<comment type="function">
    <text evidence="5">May play the central regulatory role in sporulation. It may be an element of the effector pathway responsible for the activation of sporulation genes in response to nutritional stress. Spo0A may act in concert with spo0H (a sigma factor) to control the expression of some genes that are critical to the sporulation process.</text>
</comment>
<dbReference type="PROSITE" id="PS50110">
    <property type="entry name" value="RESPONSE_REGULATORY"/>
    <property type="match status" value="1"/>
</dbReference>
<dbReference type="PANTHER" id="PTHR48111:SF73">
    <property type="entry name" value="ALKALINE PHOSPHATASE SYNTHESIS TRANSCRIPTIONAL REGULATORY PROTEIN PHOP"/>
    <property type="match status" value="1"/>
</dbReference>
<keyword evidence="6" id="KW-0597">Phosphoprotein</keyword>
<reference evidence="10 11" key="1">
    <citation type="submission" date="2014-01" db="EMBL/GenBank/DDBJ databases">
        <title>Plasmidome dynamics in the species complex Clostridium novyi sensu lato converts strains of independent lineages into distinctly different pathogens.</title>
        <authorList>
            <person name="Skarin H."/>
            <person name="Segerman B."/>
        </authorList>
    </citation>
    <scope>NUCLEOTIDE SEQUENCE [LARGE SCALE GENOMIC DNA]</scope>
    <source>
        <strain evidence="10 11">DC5</strain>
    </source>
</reference>
<evidence type="ECO:0000256" key="7">
    <source>
        <dbReference type="PROSITE-ProRule" id="PRU01091"/>
    </source>
</evidence>
<dbReference type="InterPro" id="IPR011006">
    <property type="entry name" value="CheY-like_superfamily"/>
</dbReference>
<dbReference type="Pfam" id="PF00072">
    <property type="entry name" value="Response_reg"/>
    <property type="match status" value="1"/>
</dbReference>
<comment type="caution">
    <text evidence="10">The sequence shown here is derived from an EMBL/GenBank/DDBJ whole genome shotgun (WGS) entry which is preliminary data.</text>
</comment>
<dbReference type="GO" id="GO:0006355">
    <property type="term" value="P:regulation of DNA-templated transcription"/>
    <property type="evidence" value="ECO:0007669"/>
    <property type="project" value="InterPro"/>
</dbReference>
<evidence type="ECO:0000256" key="6">
    <source>
        <dbReference type="PROSITE-ProRule" id="PRU00169"/>
    </source>
</evidence>
<keyword evidence="4" id="KW-0804">Transcription</keyword>
<gene>
    <name evidence="10" type="ORF">Z955_05990</name>
</gene>
<dbReference type="PROSITE" id="PS51755">
    <property type="entry name" value="OMPR_PHOB"/>
    <property type="match status" value="1"/>
</dbReference>
<evidence type="ECO:0000313" key="10">
    <source>
        <dbReference type="EMBL" id="KGM99764.1"/>
    </source>
</evidence>
<protein>
    <recommendedName>
        <fullName evidence="1">Stage 0 sporulation protein A homolog</fullName>
    </recommendedName>
</protein>
<dbReference type="GO" id="GO:0000976">
    <property type="term" value="F:transcription cis-regulatory region binding"/>
    <property type="evidence" value="ECO:0007669"/>
    <property type="project" value="TreeGrafter"/>
</dbReference>
<accession>A0A0A0IEA3</accession>
<evidence type="ECO:0000256" key="3">
    <source>
        <dbReference type="ARBA" id="ARBA00023125"/>
    </source>
</evidence>
<dbReference type="InterPro" id="IPR036388">
    <property type="entry name" value="WH-like_DNA-bd_sf"/>
</dbReference>
<dbReference type="SMART" id="SM00448">
    <property type="entry name" value="REC"/>
    <property type="match status" value="1"/>
</dbReference>
<name>A0A0A0IEA3_CLOBO</name>
<dbReference type="InterPro" id="IPR001867">
    <property type="entry name" value="OmpR/PhoB-type_DNA-bd"/>
</dbReference>
<feature type="DNA-binding region" description="OmpR/PhoB-type" evidence="7">
    <location>
        <begin position="135"/>
        <end position="235"/>
    </location>
</feature>
<sequence>MINILLIEDDITLSMGMKYALESEEFTIHTADSVESAKNNLNNLDTIVNLVLLDVMLPDGNGYDLCKYIRSKNSNIPIIFLTACDEEANIVLGLDLGGDDYITKPVRIRELISRINAVLRRNSIISSSALATTPERTITSKALKLYPLKCKLLKHEEEISLTSIEYKLLLTLMNNSGNILTRNTLLEKLWDLDGEFIDNNTLSVYIRRLREKIEDNPKSPSYILTQRGVGYKWNEPVKGAL</sequence>
<evidence type="ECO:0000256" key="4">
    <source>
        <dbReference type="ARBA" id="ARBA00023163"/>
    </source>
</evidence>
<evidence type="ECO:0000259" key="9">
    <source>
        <dbReference type="PROSITE" id="PS51755"/>
    </source>
</evidence>
<dbReference type="RefSeq" id="WP_039257040.1">
    <property type="nucleotide sequence ID" value="NZ_JDRY01000029.1"/>
</dbReference>
<feature type="domain" description="Response regulatory" evidence="8">
    <location>
        <begin position="3"/>
        <end position="119"/>
    </location>
</feature>
<dbReference type="PANTHER" id="PTHR48111">
    <property type="entry name" value="REGULATOR OF RPOS"/>
    <property type="match status" value="1"/>
</dbReference>
<dbReference type="Gene3D" id="3.40.50.2300">
    <property type="match status" value="1"/>
</dbReference>
<evidence type="ECO:0000256" key="5">
    <source>
        <dbReference type="ARBA" id="ARBA00024867"/>
    </source>
</evidence>
<dbReference type="InterPro" id="IPR039420">
    <property type="entry name" value="WalR-like"/>
</dbReference>
<dbReference type="InterPro" id="IPR016032">
    <property type="entry name" value="Sig_transdc_resp-reg_C-effctor"/>
</dbReference>
<dbReference type="CDD" id="cd00383">
    <property type="entry name" value="trans_reg_C"/>
    <property type="match status" value="1"/>
</dbReference>
<evidence type="ECO:0000259" key="8">
    <source>
        <dbReference type="PROSITE" id="PS50110"/>
    </source>
</evidence>
<dbReference type="SUPFAM" id="SSF52172">
    <property type="entry name" value="CheY-like"/>
    <property type="match status" value="1"/>
</dbReference>
<dbReference type="SUPFAM" id="SSF46894">
    <property type="entry name" value="C-terminal effector domain of the bipartite response regulators"/>
    <property type="match status" value="1"/>
</dbReference>
<keyword evidence="2" id="KW-0805">Transcription regulation</keyword>
<dbReference type="GO" id="GO:0005829">
    <property type="term" value="C:cytosol"/>
    <property type="evidence" value="ECO:0007669"/>
    <property type="project" value="TreeGrafter"/>
</dbReference>
<dbReference type="Gene3D" id="1.10.10.10">
    <property type="entry name" value="Winged helix-like DNA-binding domain superfamily/Winged helix DNA-binding domain"/>
    <property type="match status" value="1"/>
</dbReference>
<organism evidence="10 11">
    <name type="scientific">Clostridium botulinum C/D str. DC5</name>
    <dbReference type="NCBI Taxonomy" id="1443128"/>
    <lineage>
        <taxon>Bacteria</taxon>
        <taxon>Bacillati</taxon>
        <taxon>Bacillota</taxon>
        <taxon>Clostridia</taxon>
        <taxon>Eubacteriales</taxon>
        <taxon>Clostridiaceae</taxon>
        <taxon>Clostridium</taxon>
    </lineage>
</organism>
<dbReference type="Gene3D" id="6.10.250.690">
    <property type="match status" value="1"/>
</dbReference>
<feature type="modified residue" description="4-aspartylphosphate" evidence="6">
    <location>
        <position position="54"/>
    </location>
</feature>
<feature type="domain" description="OmpR/PhoB-type" evidence="9">
    <location>
        <begin position="135"/>
        <end position="235"/>
    </location>
</feature>
<dbReference type="CDD" id="cd17574">
    <property type="entry name" value="REC_OmpR"/>
    <property type="match status" value="1"/>
</dbReference>